<reference evidence="2" key="1">
    <citation type="journal article" date="2020" name="Stud. Mycol.">
        <title>101 Dothideomycetes genomes: a test case for predicting lifestyles and emergence of pathogens.</title>
        <authorList>
            <person name="Haridas S."/>
            <person name="Albert R."/>
            <person name="Binder M."/>
            <person name="Bloem J."/>
            <person name="Labutti K."/>
            <person name="Salamov A."/>
            <person name="Andreopoulos B."/>
            <person name="Baker S."/>
            <person name="Barry K."/>
            <person name="Bills G."/>
            <person name="Bluhm B."/>
            <person name="Cannon C."/>
            <person name="Castanera R."/>
            <person name="Culley D."/>
            <person name="Daum C."/>
            <person name="Ezra D."/>
            <person name="Gonzalez J."/>
            <person name="Henrissat B."/>
            <person name="Kuo A."/>
            <person name="Liang C."/>
            <person name="Lipzen A."/>
            <person name="Lutzoni F."/>
            <person name="Magnuson J."/>
            <person name="Mondo S."/>
            <person name="Nolan M."/>
            <person name="Ohm R."/>
            <person name="Pangilinan J."/>
            <person name="Park H.-J."/>
            <person name="Ramirez L."/>
            <person name="Alfaro M."/>
            <person name="Sun H."/>
            <person name="Tritt A."/>
            <person name="Yoshinaga Y."/>
            <person name="Zwiers L.-H."/>
            <person name="Turgeon B."/>
            <person name="Goodwin S."/>
            <person name="Spatafora J."/>
            <person name="Crous P."/>
            <person name="Grigoriev I."/>
        </authorList>
    </citation>
    <scope>NUCLEOTIDE SEQUENCE</scope>
    <source>
        <strain evidence="2">CBS 262.69</strain>
    </source>
</reference>
<dbReference type="EMBL" id="ML996702">
    <property type="protein sequence ID" value="KAF2397876.1"/>
    <property type="molecule type" value="Genomic_DNA"/>
</dbReference>
<evidence type="ECO:0000313" key="3">
    <source>
        <dbReference type="Proteomes" id="UP000799640"/>
    </source>
</evidence>
<evidence type="ECO:0000313" key="2">
    <source>
        <dbReference type="EMBL" id="KAF2397876.1"/>
    </source>
</evidence>
<evidence type="ECO:0000256" key="1">
    <source>
        <dbReference type="SAM" id="MobiDB-lite"/>
    </source>
</evidence>
<gene>
    <name evidence="2" type="ORF">EJ06DRAFT_142015</name>
</gene>
<proteinExistence type="predicted"/>
<dbReference type="AlphaFoldDB" id="A0A6G1HPS8"/>
<accession>A0A6G1HPS8</accession>
<organism evidence="2 3">
    <name type="scientific">Trichodelitschia bisporula</name>
    <dbReference type="NCBI Taxonomy" id="703511"/>
    <lineage>
        <taxon>Eukaryota</taxon>
        <taxon>Fungi</taxon>
        <taxon>Dikarya</taxon>
        <taxon>Ascomycota</taxon>
        <taxon>Pezizomycotina</taxon>
        <taxon>Dothideomycetes</taxon>
        <taxon>Dothideomycetes incertae sedis</taxon>
        <taxon>Phaeotrichales</taxon>
        <taxon>Phaeotrichaceae</taxon>
        <taxon>Trichodelitschia</taxon>
    </lineage>
</organism>
<dbReference type="Proteomes" id="UP000799640">
    <property type="component" value="Unassembled WGS sequence"/>
</dbReference>
<keyword evidence="3" id="KW-1185">Reference proteome</keyword>
<protein>
    <submittedName>
        <fullName evidence="2">Uncharacterized protein</fullName>
    </submittedName>
</protein>
<name>A0A6G1HPS8_9PEZI</name>
<sequence length="162" mass="17831">MPIEVTEIRLQLNTPRIANPHFNVYYYNGGANIRAIRGRSMFEQAGSSGTGAFGTALYFLSHYHVSRPSVVTPTAASGPLRPLTPHGILRQGWDPKCSPPPQRNKEHIRLVLRGRCTPPRLPWAMRFPLVGGPGRGSPTRRPSDTPDASASHFLGWLNPTIS</sequence>
<feature type="region of interest" description="Disordered" evidence="1">
    <location>
        <begin position="127"/>
        <end position="162"/>
    </location>
</feature>